<keyword evidence="1" id="KW-0812">Transmembrane</keyword>
<evidence type="ECO:0000313" key="3">
    <source>
        <dbReference type="Proteomes" id="UP000183971"/>
    </source>
</evidence>
<keyword evidence="3" id="KW-1185">Reference proteome</keyword>
<gene>
    <name evidence="2" type="ORF">FPRO_07317</name>
</gene>
<feature type="transmembrane region" description="Helical" evidence="1">
    <location>
        <begin position="38"/>
        <end position="57"/>
    </location>
</feature>
<dbReference type="EMBL" id="FJOF01000007">
    <property type="protein sequence ID" value="CZR43766.1"/>
    <property type="molecule type" value="Genomic_DNA"/>
</dbReference>
<dbReference type="VEuPathDB" id="FungiDB:FPRO_07317"/>
<dbReference type="GeneID" id="42052196"/>
<name>A0A1L7VUJ0_FUSPR</name>
<reference evidence="3" key="1">
    <citation type="journal article" date="2016" name="Genome Biol. Evol.">
        <title>Comparative 'omics' of the Fusarium fujikuroi species complex highlights differences in genetic potential and metabolite synthesis.</title>
        <authorList>
            <person name="Niehaus E.-M."/>
            <person name="Muensterkoetter M."/>
            <person name="Proctor R.H."/>
            <person name="Brown D.W."/>
            <person name="Sharon A."/>
            <person name="Idan Y."/>
            <person name="Oren-Young L."/>
            <person name="Sieber C.M."/>
            <person name="Novak O."/>
            <person name="Pencik A."/>
            <person name="Tarkowska D."/>
            <person name="Hromadova K."/>
            <person name="Freeman S."/>
            <person name="Maymon M."/>
            <person name="Elazar M."/>
            <person name="Youssef S.A."/>
            <person name="El-Shabrawy E.S.M."/>
            <person name="Shalaby A.B.A."/>
            <person name="Houterman P."/>
            <person name="Brock N.L."/>
            <person name="Burkhardt I."/>
            <person name="Tsavkelova E.A."/>
            <person name="Dickschat J.S."/>
            <person name="Galuszka P."/>
            <person name="Gueldener U."/>
            <person name="Tudzynski B."/>
        </authorList>
    </citation>
    <scope>NUCLEOTIDE SEQUENCE [LARGE SCALE GENOMIC DNA]</scope>
    <source>
        <strain evidence="3">ET1</strain>
    </source>
</reference>
<dbReference type="Proteomes" id="UP000183971">
    <property type="component" value="Unassembled WGS sequence"/>
</dbReference>
<evidence type="ECO:0000313" key="2">
    <source>
        <dbReference type="EMBL" id="CZR43766.1"/>
    </source>
</evidence>
<dbReference type="AlphaFoldDB" id="A0A1L7VUJ0"/>
<protein>
    <submittedName>
        <fullName evidence="2">Uncharacterized protein</fullName>
    </submittedName>
</protein>
<proteinExistence type="predicted"/>
<comment type="caution">
    <text evidence="2">The sequence shown here is derived from an EMBL/GenBank/DDBJ whole genome shotgun (WGS) entry which is preliminary data.</text>
</comment>
<accession>A0A1L7VUJ0</accession>
<dbReference type="RefSeq" id="XP_031084357.1">
    <property type="nucleotide sequence ID" value="XM_031218506.1"/>
</dbReference>
<keyword evidence="1" id="KW-1133">Transmembrane helix</keyword>
<sequence length="190" mass="21030">MKYQSEKKAPAEVEMLLANQVEPIGTHNRCVRSVTIKALAGASLLVLCLCLTVVFFGHSLGARSANAALECASIDDPTHVSTNADDTTLHANWRVTIFDDQSCRSGYMWNRANYDVINCIPVPPSIRGLQYQRLDWYPASPKEEFKLCTYSAVGCPQNRLIAATKRRVSCDTAGYHAKSMKVVRSSQQCN</sequence>
<evidence type="ECO:0000256" key="1">
    <source>
        <dbReference type="SAM" id="Phobius"/>
    </source>
</evidence>
<organism evidence="2 3">
    <name type="scientific">Fusarium proliferatum (strain ET1)</name>
    <name type="common">Orchid endophyte fungus</name>
    <dbReference type="NCBI Taxonomy" id="1227346"/>
    <lineage>
        <taxon>Eukaryota</taxon>
        <taxon>Fungi</taxon>
        <taxon>Dikarya</taxon>
        <taxon>Ascomycota</taxon>
        <taxon>Pezizomycotina</taxon>
        <taxon>Sordariomycetes</taxon>
        <taxon>Hypocreomycetidae</taxon>
        <taxon>Hypocreales</taxon>
        <taxon>Nectriaceae</taxon>
        <taxon>Fusarium</taxon>
        <taxon>Fusarium fujikuroi species complex</taxon>
    </lineage>
</organism>
<keyword evidence="1" id="KW-0472">Membrane</keyword>